<dbReference type="Pfam" id="PF00528">
    <property type="entry name" value="BPD_transp_1"/>
    <property type="match status" value="1"/>
</dbReference>
<organism evidence="10 11">
    <name type="scientific">Sporosarcina psychrophila</name>
    <name type="common">Bacillus psychrophilus</name>
    <dbReference type="NCBI Taxonomy" id="1476"/>
    <lineage>
        <taxon>Bacteria</taxon>
        <taxon>Bacillati</taxon>
        <taxon>Bacillota</taxon>
        <taxon>Bacilli</taxon>
        <taxon>Bacillales</taxon>
        <taxon>Caryophanaceae</taxon>
        <taxon>Sporosarcina</taxon>
    </lineage>
</organism>
<keyword evidence="5" id="KW-0029">Amino-acid transport</keyword>
<keyword evidence="6 8" id="KW-1133">Transmembrane helix</keyword>
<keyword evidence="2 8" id="KW-0813">Transport</keyword>
<accession>A0ABV2K397</accession>
<proteinExistence type="inferred from homology"/>
<dbReference type="Proteomes" id="UP001549104">
    <property type="component" value="Unassembled WGS sequence"/>
</dbReference>
<dbReference type="EMBL" id="JBEPME010000001">
    <property type="protein sequence ID" value="MET3655544.1"/>
    <property type="molecule type" value="Genomic_DNA"/>
</dbReference>
<comment type="similarity">
    <text evidence="8">Belongs to the binding-protein-dependent transport system permease family.</text>
</comment>
<evidence type="ECO:0000256" key="7">
    <source>
        <dbReference type="ARBA" id="ARBA00023136"/>
    </source>
</evidence>
<evidence type="ECO:0000313" key="11">
    <source>
        <dbReference type="Proteomes" id="UP001549104"/>
    </source>
</evidence>
<dbReference type="CDD" id="cd06261">
    <property type="entry name" value="TM_PBP2"/>
    <property type="match status" value="1"/>
</dbReference>
<keyword evidence="11" id="KW-1185">Reference proteome</keyword>
<dbReference type="NCBIfam" id="TIGR01726">
    <property type="entry name" value="HEQRo_perm_3TM"/>
    <property type="match status" value="1"/>
</dbReference>
<dbReference type="InterPro" id="IPR035906">
    <property type="entry name" value="MetI-like_sf"/>
</dbReference>
<dbReference type="PROSITE" id="PS50928">
    <property type="entry name" value="ABC_TM1"/>
    <property type="match status" value="1"/>
</dbReference>
<evidence type="ECO:0000256" key="2">
    <source>
        <dbReference type="ARBA" id="ARBA00022448"/>
    </source>
</evidence>
<feature type="transmembrane region" description="Helical" evidence="8">
    <location>
        <begin position="20"/>
        <end position="43"/>
    </location>
</feature>
<feature type="transmembrane region" description="Helical" evidence="8">
    <location>
        <begin position="188"/>
        <end position="210"/>
    </location>
</feature>
<evidence type="ECO:0000256" key="4">
    <source>
        <dbReference type="ARBA" id="ARBA00022692"/>
    </source>
</evidence>
<dbReference type="InterPro" id="IPR010065">
    <property type="entry name" value="AA_ABC_transptr_permease_3TM"/>
</dbReference>
<evidence type="ECO:0000256" key="1">
    <source>
        <dbReference type="ARBA" id="ARBA00004651"/>
    </source>
</evidence>
<dbReference type="PANTHER" id="PTHR30614">
    <property type="entry name" value="MEMBRANE COMPONENT OF AMINO ACID ABC TRANSPORTER"/>
    <property type="match status" value="1"/>
</dbReference>
<evidence type="ECO:0000256" key="6">
    <source>
        <dbReference type="ARBA" id="ARBA00022989"/>
    </source>
</evidence>
<sequence>MSFDIETVWTYLPVLLKGALVTIQISVITLVIATIAGLFLALLRISDNKFLRTLAATYVWVFRGIPQLLILFFVYYAFPSLGLKLPAFTAAIIGLSITATAYKCEIFRSGIQAIPKGQVESAIAIGMNYGLIMRRIIIPQAVRIVIPPYINNAILMLKNSSLVAVITVADLMLVSQQIYSATYKPVEILGLAGVLYLAMTSVLMIFQIWAEKKVSYYTN</sequence>
<evidence type="ECO:0000313" key="10">
    <source>
        <dbReference type="EMBL" id="MET3655544.1"/>
    </source>
</evidence>
<dbReference type="InterPro" id="IPR043429">
    <property type="entry name" value="ArtM/GltK/GlnP/TcyL/YhdX-like"/>
</dbReference>
<comment type="caution">
    <text evidence="10">The sequence shown here is derived from an EMBL/GenBank/DDBJ whole genome shotgun (WGS) entry which is preliminary data.</text>
</comment>
<dbReference type="RefSeq" id="WP_354312124.1">
    <property type="nucleotide sequence ID" value="NZ_JBEPME010000001.1"/>
</dbReference>
<dbReference type="Gene3D" id="1.10.3720.10">
    <property type="entry name" value="MetI-like"/>
    <property type="match status" value="1"/>
</dbReference>
<feature type="transmembrane region" description="Helical" evidence="8">
    <location>
        <begin position="162"/>
        <end position="182"/>
    </location>
</feature>
<evidence type="ECO:0000256" key="8">
    <source>
        <dbReference type="RuleBase" id="RU363032"/>
    </source>
</evidence>
<dbReference type="SUPFAM" id="SSF161098">
    <property type="entry name" value="MetI-like"/>
    <property type="match status" value="1"/>
</dbReference>
<name>A0ABV2K397_SPOPS</name>
<feature type="domain" description="ABC transmembrane type-1" evidence="9">
    <location>
        <begin position="19"/>
        <end position="207"/>
    </location>
</feature>
<keyword evidence="3" id="KW-1003">Cell membrane</keyword>
<evidence type="ECO:0000256" key="3">
    <source>
        <dbReference type="ARBA" id="ARBA00022475"/>
    </source>
</evidence>
<gene>
    <name evidence="10" type="ORF">ABIC55_000628</name>
</gene>
<comment type="subcellular location">
    <subcellularLocation>
        <location evidence="1 8">Cell membrane</location>
        <topology evidence="1 8">Multi-pass membrane protein</topology>
    </subcellularLocation>
</comment>
<dbReference type="InterPro" id="IPR000515">
    <property type="entry name" value="MetI-like"/>
</dbReference>
<protein>
    <submittedName>
        <fullName evidence="10">His/Glu/Gln/Arg/opine family amino acid ABC transporter permease subunit</fullName>
    </submittedName>
</protein>
<evidence type="ECO:0000256" key="5">
    <source>
        <dbReference type="ARBA" id="ARBA00022970"/>
    </source>
</evidence>
<keyword evidence="7 8" id="KW-0472">Membrane</keyword>
<evidence type="ECO:0000259" key="9">
    <source>
        <dbReference type="PROSITE" id="PS50928"/>
    </source>
</evidence>
<reference evidence="10 11" key="1">
    <citation type="submission" date="2024-06" db="EMBL/GenBank/DDBJ databases">
        <title>Sorghum-associated microbial communities from plants grown in Nebraska, USA.</title>
        <authorList>
            <person name="Schachtman D."/>
        </authorList>
    </citation>
    <scope>NUCLEOTIDE SEQUENCE [LARGE SCALE GENOMIC DNA]</scope>
    <source>
        <strain evidence="10 11">1288</strain>
    </source>
</reference>
<keyword evidence="4 8" id="KW-0812">Transmembrane</keyword>
<feature type="transmembrane region" description="Helical" evidence="8">
    <location>
        <begin position="83"/>
        <end position="102"/>
    </location>
</feature>
<feature type="transmembrane region" description="Helical" evidence="8">
    <location>
        <begin position="55"/>
        <end position="77"/>
    </location>
</feature>
<dbReference type="PANTHER" id="PTHR30614:SF0">
    <property type="entry name" value="L-CYSTINE TRANSPORT SYSTEM PERMEASE PROTEIN TCYL"/>
    <property type="match status" value="1"/>
</dbReference>